<gene>
    <name evidence="8" type="ORF">GCM10010468_04220</name>
</gene>
<dbReference type="EMBL" id="BAAAUV010000001">
    <property type="protein sequence ID" value="GAA3194423.1"/>
    <property type="molecule type" value="Genomic_DNA"/>
</dbReference>
<feature type="transmembrane region" description="Helical" evidence="6">
    <location>
        <begin position="110"/>
        <end position="133"/>
    </location>
</feature>
<keyword evidence="3 6" id="KW-0812">Transmembrane</keyword>
<feature type="transmembrane region" description="Helical" evidence="6">
    <location>
        <begin position="251"/>
        <end position="272"/>
    </location>
</feature>
<comment type="subcellular location">
    <subcellularLocation>
        <location evidence="1">Cell membrane</location>
        <topology evidence="1">Multi-pass membrane protein</topology>
    </subcellularLocation>
</comment>
<evidence type="ECO:0000256" key="2">
    <source>
        <dbReference type="ARBA" id="ARBA00022475"/>
    </source>
</evidence>
<dbReference type="InterPro" id="IPR050189">
    <property type="entry name" value="MFS_Efflux_Transporters"/>
</dbReference>
<dbReference type="SUPFAM" id="SSF103473">
    <property type="entry name" value="MFS general substrate transporter"/>
    <property type="match status" value="1"/>
</dbReference>
<reference evidence="9" key="1">
    <citation type="journal article" date="2019" name="Int. J. Syst. Evol. Microbiol.">
        <title>The Global Catalogue of Microorganisms (GCM) 10K type strain sequencing project: providing services to taxonomists for standard genome sequencing and annotation.</title>
        <authorList>
            <consortium name="The Broad Institute Genomics Platform"/>
            <consortium name="The Broad Institute Genome Sequencing Center for Infectious Disease"/>
            <person name="Wu L."/>
            <person name="Ma J."/>
        </authorList>
    </citation>
    <scope>NUCLEOTIDE SEQUENCE [LARGE SCALE GENOMIC DNA]</scope>
    <source>
        <strain evidence="9">JCM 9377</strain>
    </source>
</reference>
<evidence type="ECO:0000313" key="8">
    <source>
        <dbReference type="EMBL" id="GAA3194423.1"/>
    </source>
</evidence>
<dbReference type="PANTHER" id="PTHR43124:SF3">
    <property type="entry name" value="CHLORAMPHENICOL EFFLUX PUMP RV0191"/>
    <property type="match status" value="1"/>
</dbReference>
<feature type="transmembrane region" description="Helical" evidence="6">
    <location>
        <begin position="86"/>
        <end position="104"/>
    </location>
</feature>
<comment type="caution">
    <text evidence="8">The sequence shown here is derived from an EMBL/GenBank/DDBJ whole genome shotgun (WGS) entry which is preliminary data.</text>
</comment>
<feature type="transmembrane region" description="Helical" evidence="6">
    <location>
        <begin position="284"/>
        <end position="307"/>
    </location>
</feature>
<evidence type="ECO:0000313" key="9">
    <source>
        <dbReference type="Proteomes" id="UP001501237"/>
    </source>
</evidence>
<dbReference type="InterPro" id="IPR036259">
    <property type="entry name" value="MFS_trans_sf"/>
</dbReference>
<feature type="transmembrane region" description="Helical" evidence="6">
    <location>
        <begin position="175"/>
        <end position="196"/>
    </location>
</feature>
<dbReference type="InterPro" id="IPR020846">
    <property type="entry name" value="MFS_dom"/>
</dbReference>
<evidence type="ECO:0000259" key="7">
    <source>
        <dbReference type="PROSITE" id="PS50850"/>
    </source>
</evidence>
<dbReference type="PANTHER" id="PTHR43124">
    <property type="entry name" value="PURINE EFFLUX PUMP PBUE"/>
    <property type="match status" value="1"/>
</dbReference>
<feature type="transmembrane region" description="Helical" evidence="6">
    <location>
        <begin position="56"/>
        <end position="79"/>
    </location>
</feature>
<dbReference type="Proteomes" id="UP001501237">
    <property type="component" value="Unassembled WGS sequence"/>
</dbReference>
<keyword evidence="5 6" id="KW-0472">Membrane</keyword>
<dbReference type="InterPro" id="IPR011701">
    <property type="entry name" value="MFS"/>
</dbReference>
<organism evidence="8 9">
    <name type="scientific">Actinocorallia longicatena</name>
    <dbReference type="NCBI Taxonomy" id="111803"/>
    <lineage>
        <taxon>Bacteria</taxon>
        <taxon>Bacillati</taxon>
        <taxon>Actinomycetota</taxon>
        <taxon>Actinomycetes</taxon>
        <taxon>Streptosporangiales</taxon>
        <taxon>Thermomonosporaceae</taxon>
        <taxon>Actinocorallia</taxon>
    </lineage>
</organism>
<keyword evidence="4 6" id="KW-1133">Transmembrane helix</keyword>
<feature type="transmembrane region" description="Helical" evidence="6">
    <location>
        <begin position="313"/>
        <end position="332"/>
    </location>
</feature>
<accession>A0ABP6PWX7</accession>
<name>A0ABP6PWX7_9ACTN</name>
<proteinExistence type="predicted"/>
<protein>
    <submittedName>
        <fullName evidence="8">MFS transporter</fullName>
    </submittedName>
</protein>
<evidence type="ECO:0000256" key="4">
    <source>
        <dbReference type="ARBA" id="ARBA00022989"/>
    </source>
</evidence>
<feature type="transmembrane region" description="Helical" evidence="6">
    <location>
        <begin position="145"/>
        <end position="169"/>
    </location>
</feature>
<keyword evidence="9" id="KW-1185">Reference proteome</keyword>
<dbReference type="CDD" id="cd17324">
    <property type="entry name" value="MFS_NepI_like"/>
    <property type="match status" value="1"/>
</dbReference>
<feature type="transmembrane region" description="Helical" evidence="6">
    <location>
        <begin position="217"/>
        <end position="239"/>
    </location>
</feature>
<feature type="transmembrane region" description="Helical" evidence="6">
    <location>
        <begin position="339"/>
        <end position="358"/>
    </location>
</feature>
<feature type="transmembrane region" description="Helical" evidence="6">
    <location>
        <begin position="370"/>
        <end position="387"/>
    </location>
</feature>
<keyword evidence="2" id="KW-1003">Cell membrane</keyword>
<dbReference type="Gene3D" id="1.20.1250.20">
    <property type="entry name" value="MFS general substrate transporter like domains"/>
    <property type="match status" value="1"/>
</dbReference>
<dbReference type="PROSITE" id="PS50850">
    <property type="entry name" value="MFS"/>
    <property type="match status" value="1"/>
</dbReference>
<evidence type="ECO:0000256" key="5">
    <source>
        <dbReference type="ARBA" id="ARBA00023136"/>
    </source>
</evidence>
<evidence type="ECO:0000256" key="6">
    <source>
        <dbReference type="SAM" id="Phobius"/>
    </source>
</evidence>
<evidence type="ECO:0000256" key="1">
    <source>
        <dbReference type="ARBA" id="ARBA00004651"/>
    </source>
</evidence>
<sequence length="457" mass="45620">MFPGPPPPTLDRMTICERKGSVAAVAFGSFTLVTSEMLPVGLLTPLASDFDVPDGLAGLTMTVPGLVAAVAAPALTVLVRSRDRRTVLCALMVLLAVADLLTALSPVFAVVLAARVLVGVAIGGFWAFAAGLPPRLVPERRIGRAAAMIAGGIGVASVLGVPAGALILAVAGWRAAFGAAALLALIALAALVRALPPLPAEAAVRPAEVVAAWRSPALRPVLVATALVVTGHFAAYTYVRPFLEEVAGAGPVLVGVALLGYGVAGVAGNFLVGRAAVRDPGAAMAVLAALIAVATALLAPVGAWAVAAVLLLLLLWGVAYGGVSVTGQIWVVGAGGGEAGTALLSSVFNAAIAAGALLGGRVVDISSPRGVMAAGAVLAGLAAWRASRTSVRRRTPSPGPVSWIRPCRATRLDAARHGGARKTWLGLVRVQPFDGSQVAGDGGCGGAGGDVELGEDR</sequence>
<feature type="transmembrane region" description="Helical" evidence="6">
    <location>
        <begin position="21"/>
        <end position="44"/>
    </location>
</feature>
<evidence type="ECO:0000256" key="3">
    <source>
        <dbReference type="ARBA" id="ARBA00022692"/>
    </source>
</evidence>
<dbReference type="Pfam" id="PF07690">
    <property type="entry name" value="MFS_1"/>
    <property type="match status" value="1"/>
</dbReference>
<feature type="domain" description="Major facilitator superfamily (MFS) profile" evidence="7">
    <location>
        <begin position="21"/>
        <end position="391"/>
    </location>
</feature>